<gene>
    <name evidence="8" type="ORF">HELGO_WM9828</name>
</gene>
<evidence type="ECO:0000256" key="6">
    <source>
        <dbReference type="SAM" id="Phobius"/>
    </source>
</evidence>
<keyword evidence="5 8" id="KW-0012">Acyltransferase</keyword>
<protein>
    <submittedName>
        <fullName evidence="8">1-acyl-sn-glycerol-3-phosphate acyltransferase (EC)</fullName>
        <ecNumber evidence="8">2.3.1.51</ecNumber>
    </submittedName>
</protein>
<keyword evidence="6" id="KW-0472">Membrane</keyword>
<keyword evidence="4" id="KW-1208">Phospholipid metabolism</keyword>
<accession>A0A6S6RU07</accession>
<reference evidence="8" key="1">
    <citation type="submission" date="2020-01" db="EMBL/GenBank/DDBJ databases">
        <authorList>
            <person name="Meier V. D."/>
            <person name="Meier V D."/>
        </authorList>
    </citation>
    <scope>NUCLEOTIDE SEQUENCE</scope>
    <source>
        <strain evidence="8">HLG_WM_MAG_06</strain>
    </source>
</reference>
<keyword evidence="6" id="KW-0812">Transmembrane</keyword>
<comment type="pathway">
    <text evidence="1">Lipid metabolism.</text>
</comment>
<dbReference type="SMART" id="SM00563">
    <property type="entry name" value="PlsC"/>
    <property type="match status" value="1"/>
</dbReference>
<dbReference type="Pfam" id="PF01553">
    <property type="entry name" value="Acyltransferase"/>
    <property type="match status" value="1"/>
</dbReference>
<dbReference type="CDD" id="cd07989">
    <property type="entry name" value="LPLAT_AGPAT-like"/>
    <property type="match status" value="1"/>
</dbReference>
<dbReference type="GO" id="GO:0006654">
    <property type="term" value="P:phosphatidic acid biosynthetic process"/>
    <property type="evidence" value="ECO:0007669"/>
    <property type="project" value="TreeGrafter"/>
</dbReference>
<dbReference type="PANTHER" id="PTHR10434:SF59">
    <property type="entry name" value="1-ACYL-SN-GLYCEROL-3-PHOSPHATE ACYLTRANSFERASE"/>
    <property type="match status" value="1"/>
</dbReference>
<feature type="domain" description="Phospholipid/glycerol acyltransferase" evidence="7">
    <location>
        <begin position="65"/>
        <end position="181"/>
    </location>
</feature>
<evidence type="ECO:0000256" key="2">
    <source>
        <dbReference type="ARBA" id="ARBA00022679"/>
    </source>
</evidence>
<evidence type="ECO:0000256" key="5">
    <source>
        <dbReference type="ARBA" id="ARBA00023315"/>
    </source>
</evidence>
<keyword evidence="3" id="KW-0444">Lipid biosynthesis</keyword>
<evidence type="ECO:0000313" key="8">
    <source>
        <dbReference type="EMBL" id="CAA6798428.1"/>
    </source>
</evidence>
<dbReference type="GO" id="GO:0003841">
    <property type="term" value="F:1-acylglycerol-3-phosphate O-acyltransferase activity"/>
    <property type="evidence" value="ECO:0007669"/>
    <property type="project" value="UniProtKB-EC"/>
</dbReference>
<sequence length="237" mass="27295">MKIFAKTRFYYGAATISFIAAGIMVPLMMIFSKRKSSILHYWNRVIIFLLGGKIISHGIRDNSVDMFISNHQGIIDIVSLEADSNTDIRWVAKKQLFDAPWFGYLLKLPKMIEVDRENKAGLVKLLRDTKETIHSPVKRVISIFPEGTRTDGQELLPFKGGTKILAEKFELTIQPIVITNSKKLLNEHDKTAHNATVHITYLEPFKVSKANKGWYDELKNTMQECIDNEYNTYKRER</sequence>
<keyword evidence="3" id="KW-0443">Lipid metabolism</keyword>
<evidence type="ECO:0000256" key="3">
    <source>
        <dbReference type="ARBA" id="ARBA00023209"/>
    </source>
</evidence>
<evidence type="ECO:0000259" key="7">
    <source>
        <dbReference type="SMART" id="SM00563"/>
    </source>
</evidence>
<keyword evidence="2 8" id="KW-0808">Transferase</keyword>
<dbReference type="InterPro" id="IPR002123">
    <property type="entry name" value="Plipid/glycerol_acylTrfase"/>
</dbReference>
<keyword evidence="3" id="KW-0594">Phospholipid biosynthesis</keyword>
<proteinExistence type="predicted"/>
<dbReference type="SUPFAM" id="SSF69593">
    <property type="entry name" value="Glycerol-3-phosphate (1)-acyltransferase"/>
    <property type="match status" value="1"/>
</dbReference>
<evidence type="ECO:0000256" key="1">
    <source>
        <dbReference type="ARBA" id="ARBA00005189"/>
    </source>
</evidence>
<keyword evidence="6" id="KW-1133">Transmembrane helix</keyword>
<organism evidence="8">
    <name type="scientific">uncultured Sulfurovum sp</name>
    <dbReference type="NCBI Taxonomy" id="269237"/>
    <lineage>
        <taxon>Bacteria</taxon>
        <taxon>Pseudomonadati</taxon>
        <taxon>Campylobacterota</taxon>
        <taxon>Epsilonproteobacteria</taxon>
        <taxon>Campylobacterales</taxon>
        <taxon>Sulfurovaceae</taxon>
        <taxon>Sulfurovum</taxon>
        <taxon>environmental samples</taxon>
    </lineage>
</organism>
<dbReference type="AlphaFoldDB" id="A0A6S6RU07"/>
<evidence type="ECO:0000256" key="4">
    <source>
        <dbReference type="ARBA" id="ARBA00023264"/>
    </source>
</evidence>
<dbReference type="EMBL" id="CACVAP010000002">
    <property type="protein sequence ID" value="CAA6798428.1"/>
    <property type="molecule type" value="Genomic_DNA"/>
</dbReference>
<feature type="transmembrane region" description="Helical" evidence="6">
    <location>
        <begin position="9"/>
        <end position="32"/>
    </location>
</feature>
<dbReference type="EC" id="2.3.1.51" evidence="8"/>
<name>A0A6S6RU07_9BACT</name>
<dbReference type="PANTHER" id="PTHR10434">
    <property type="entry name" value="1-ACYL-SN-GLYCEROL-3-PHOSPHATE ACYLTRANSFERASE"/>
    <property type="match status" value="1"/>
</dbReference>